<dbReference type="Proteomes" id="UP001516400">
    <property type="component" value="Unassembled WGS sequence"/>
</dbReference>
<proteinExistence type="predicted"/>
<reference evidence="1 2" key="1">
    <citation type="journal article" date="2021" name="BMC Biol.">
        <title>Horizontally acquired antibacterial genes associated with adaptive radiation of ladybird beetles.</title>
        <authorList>
            <person name="Li H.S."/>
            <person name="Tang X.F."/>
            <person name="Huang Y.H."/>
            <person name="Xu Z.Y."/>
            <person name="Chen M.L."/>
            <person name="Du X.Y."/>
            <person name="Qiu B.Y."/>
            <person name="Chen P.T."/>
            <person name="Zhang W."/>
            <person name="Slipinski A."/>
            <person name="Escalona H.E."/>
            <person name="Waterhouse R.M."/>
            <person name="Zwick A."/>
            <person name="Pang H."/>
        </authorList>
    </citation>
    <scope>NUCLEOTIDE SEQUENCE [LARGE SCALE GENOMIC DNA]</scope>
    <source>
        <strain evidence="1">SYSU2018</strain>
    </source>
</reference>
<protein>
    <submittedName>
        <fullName evidence="1">Uncharacterized protein</fullName>
    </submittedName>
</protein>
<keyword evidence="2" id="KW-1185">Reference proteome</keyword>
<dbReference type="EMBL" id="JABFTP020000144">
    <property type="protein sequence ID" value="KAL3281200.1"/>
    <property type="molecule type" value="Genomic_DNA"/>
</dbReference>
<accession>A0ABD2NRE5</accession>
<organism evidence="1 2">
    <name type="scientific">Cryptolaemus montrouzieri</name>
    <dbReference type="NCBI Taxonomy" id="559131"/>
    <lineage>
        <taxon>Eukaryota</taxon>
        <taxon>Metazoa</taxon>
        <taxon>Ecdysozoa</taxon>
        <taxon>Arthropoda</taxon>
        <taxon>Hexapoda</taxon>
        <taxon>Insecta</taxon>
        <taxon>Pterygota</taxon>
        <taxon>Neoptera</taxon>
        <taxon>Endopterygota</taxon>
        <taxon>Coleoptera</taxon>
        <taxon>Polyphaga</taxon>
        <taxon>Cucujiformia</taxon>
        <taxon>Coccinelloidea</taxon>
        <taxon>Coccinellidae</taxon>
        <taxon>Scymninae</taxon>
        <taxon>Scymnini</taxon>
        <taxon>Cryptolaemus</taxon>
    </lineage>
</organism>
<evidence type="ECO:0000313" key="1">
    <source>
        <dbReference type="EMBL" id="KAL3281200.1"/>
    </source>
</evidence>
<dbReference type="AlphaFoldDB" id="A0ABD2NRE5"/>
<gene>
    <name evidence="1" type="ORF">HHI36_004416</name>
</gene>
<comment type="caution">
    <text evidence="1">The sequence shown here is derived from an EMBL/GenBank/DDBJ whole genome shotgun (WGS) entry which is preliminary data.</text>
</comment>
<name>A0ABD2NRE5_9CUCU</name>
<sequence length="184" mass="20847">MTTLMLSYELEDQESLMNGKSIASLILFAGTTSQYWNLGSGTSKKKFTTNGFPTSKRDWTPIHRFTIIALLSPQDDEGCRSGPRRKRTENAVACGQEGTHQLGKPTHDNGQQECNSIFINTINNLIAGMPVEFISRQQCLKLKKTNSINQLSTLLYKIEKKTNEKEFCIICHEKYLEEPRLLTL</sequence>
<evidence type="ECO:0000313" key="2">
    <source>
        <dbReference type="Proteomes" id="UP001516400"/>
    </source>
</evidence>